<keyword evidence="2" id="KW-1185">Reference proteome</keyword>
<gene>
    <name evidence="1" type="ORF">Lspi_2169</name>
</gene>
<accession>A0A0W0YY66</accession>
<comment type="caution">
    <text evidence="1">The sequence shown here is derived from an EMBL/GenBank/DDBJ whole genome shotgun (WGS) entry which is preliminary data.</text>
</comment>
<proteinExistence type="predicted"/>
<organism evidence="1 2">
    <name type="scientific">Legionella spiritensis</name>
    <dbReference type="NCBI Taxonomy" id="452"/>
    <lineage>
        <taxon>Bacteria</taxon>
        <taxon>Pseudomonadati</taxon>
        <taxon>Pseudomonadota</taxon>
        <taxon>Gammaproteobacteria</taxon>
        <taxon>Legionellales</taxon>
        <taxon>Legionellaceae</taxon>
        <taxon>Legionella</taxon>
    </lineage>
</organism>
<dbReference type="EMBL" id="LNYX01000031">
    <property type="protein sequence ID" value="KTD61539.1"/>
    <property type="molecule type" value="Genomic_DNA"/>
</dbReference>
<dbReference type="AlphaFoldDB" id="A0A0W0YY66"/>
<dbReference type="RefSeq" id="WP_058484088.1">
    <property type="nucleotide sequence ID" value="NZ_CAAAII010000010.1"/>
</dbReference>
<sequence length="542" mass="61262">METSEHKNAGNLIRIAPNENPYLKGGTNLSPESKDPLNITMMRKVNGVPVPLDLTLSAGDVVCLAGDYYTKAGWGSRLQAYRDKKKTLRSHVTLNEAQAFRQAYDDLASPAVTQKAIKRIYAIDESRYIPSLLKQLIFAFTVKDYGEKLSDNEAHFAPWSLRAYIVGHHSALRMAELAYYCHQKAGEGIGIAAIIKDGNTPKQLVKALQAISEDPAQYGFKRGHDDNTTLEELGRRYHAMAIARDLFAMHFYSDHFASGHLSRIGPMRRILPEKFGVWGSILVNNMHNEDNEDSVTVTNPFQPERDAPFSQKDKPFQMIREDNQAFGDGTYFERQNAENSNMLINGMDNSLGDIARLMETGEKRTPDAYGGLTFLPEIDYSKRQTQPLLIRGKDNHIYFRSDVKHIKVLSPSEYQDTIKNPTGHGYEKLTYWKAFLLVLRLRLSWSSPKIDPLSKEEKRNIAQDEQRYADQISKKTPAHSRDLRVSAPTIEEGKSPEIGAWRKHSKTDVSVVPLSLLATRQKAILPDTDELLTNNSVYSEFV</sequence>
<evidence type="ECO:0000313" key="1">
    <source>
        <dbReference type="EMBL" id="KTD61539.1"/>
    </source>
</evidence>
<dbReference type="Proteomes" id="UP000054877">
    <property type="component" value="Unassembled WGS sequence"/>
</dbReference>
<evidence type="ECO:0000313" key="2">
    <source>
        <dbReference type="Proteomes" id="UP000054877"/>
    </source>
</evidence>
<dbReference type="PATRIC" id="fig|452.5.peg.2387"/>
<name>A0A0W0YY66_LEGSP</name>
<protein>
    <submittedName>
        <fullName evidence="1">Dot/Icm secretion system substrate</fullName>
    </submittedName>
</protein>
<dbReference type="STRING" id="452.Lspi_2169"/>
<reference evidence="1 2" key="1">
    <citation type="submission" date="2015-11" db="EMBL/GenBank/DDBJ databases">
        <title>Genomic analysis of 38 Legionella species identifies large and diverse effector repertoires.</title>
        <authorList>
            <person name="Burstein D."/>
            <person name="Amaro F."/>
            <person name="Zusman T."/>
            <person name="Lifshitz Z."/>
            <person name="Cohen O."/>
            <person name="Gilbert J.A."/>
            <person name="Pupko T."/>
            <person name="Shuman H.A."/>
            <person name="Segal G."/>
        </authorList>
    </citation>
    <scope>NUCLEOTIDE SEQUENCE [LARGE SCALE GENOMIC DNA]</scope>
    <source>
        <strain evidence="1 2">Mt.St.Helens-9</strain>
    </source>
</reference>
<dbReference type="OrthoDB" id="5649123at2"/>